<accession>A0A0H2S819</accession>
<dbReference type="GO" id="GO:0005506">
    <property type="term" value="F:iron ion binding"/>
    <property type="evidence" value="ECO:0007669"/>
    <property type="project" value="InterPro"/>
</dbReference>
<dbReference type="STRING" id="27342.A0A0H2S819"/>
<evidence type="ECO:0000256" key="4">
    <source>
        <dbReference type="ARBA" id="ARBA00022723"/>
    </source>
</evidence>
<dbReference type="PANTHER" id="PTHR24305">
    <property type="entry name" value="CYTOCHROME P450"/>
    <property type="match status" value="1"/>
</dbReference>
<dbReference type="InterPro" id="IPR036396">
    <property type="entry name" value="Cyt_P450_sf"/>
</dbReference>
<dbReference type="PRINTS" id="PR00385">
    <property type="entry name" value="P450"/>
</dbReference>
<dbReference type="GO" id="GO:0016705">
    <property type="term" value="F:oxidoreductase activity, acting on paired donors, with incorporation or reduction of molecular oxygen"/>
    <property type="evidence" value="ECO:0007669"/>
    <property type="project" value="InterPro"/>
</dbReference>
<evidence type="ECO:0000256" key="2">
    <source>
        <dbReference type="ARBA" id="ARBA00005179"/>
    </source>
</evidence>
<keyword evidence="8" id="KW-0349">Heme</keyword>
<keyword evidence="7 10" id="KW-0503">Monooxygenase</keyword>
<evidence type="ECO:0000256" key="5">
    <source>
        <dbReference type="ARBA" id="ARBA00023002"/>
    </source>
</evidence>
<dbReference type="Gene3D" id="1.10.630.10">
    <property type="entry name" value="Cytochrome P450"/>
    <property type="match status" value="1"/>
</dbReference>
<proteinExistence type="inferred from homology"/>
<name>A0A0H2S819_9AGAM</name>
<dbReference type="InParanoid" id="A0A0H2S819"/>
<dbReference type="InterPro" id="IPR050121">
    <property type="entry name" value="Cytochrome_P450_monoxygenase"/>
</dbReference>
<dbReference type="Pfam" id="PF00067">
    <property type="entry name" value="p450"/>
    <property type="match status" value="1"/>
</dbReference>
<feature type="transmembrane region" description="Helical" evidence="9">
    <location>
        <begin position="12"/>
        <end position="30"/>
    </location>
</feature>
<feature type="transmembrane region" description="Helical" evidence="9">
    <location>
        <begin position="42"/>
        <end position="62"/>
    </location>
</feature>
<evidence type="ECO:0000256" key="7">
    <source>
        <dbReference type="ARBA" id="ARBA00023033"/>
    </source>
</evidence>
<feature type="transmembrane region" description="Helical" evidence="9">
    <location>
        <begin position="69"/>
        <end position="90"/>
    </location>
</feature>
<dbReference type="Proteomes" id="UP000053477">
    <property type="component" value="Unassembled WGS sequence"/>
</dbReference>
<dbReference type="CDD" id="cd11061">
    <property type="entry name" value="CYP67-like"/>
    <property type="match status" value="1"/>
</dbReference>
<dbReference type="SUPFAM" id="SSF48264">
    <property type="entry name" value="Cytochrome P450"/>
    <property type="match status" value="1"/>
</dbReference>
<dbReference type="AlphaFoldDB" id="A0A0H2S819"/>
<dbReference type="GO" id="GO:0004497">
    <property type="term" value="F:monooxygenase activity"/>
    <property type="evidence" value="ECO:0007669"/>
    <property type="project" value="UniProtKB-KW"/>
</dbReference>
<dbReference type="GO" id="GO:0020037">
    <property type="term" value="F:heme binding"/>
    <property type="evidence" value="ECO:0007669"/>
    <property type="project" value="InterPro"/>
</dbReference>
<comment type="cofactor">
    <cofactor evidence="1 8">
        <name>heme</name>
        <dbReference type="ChEBI" id="CHEBI:30413"/>
    </cofactor>
</comment>
<dbReference type="EMBL" id="KQ085967">
    <property type="protein sequence ID" value="KLO12996.1"/>
    <property type="molecule type" value="Genomic_DNA"/>
</dbReference>
<organism evidence="10 11">
    <name type="scientific">Schizopora paradoxa</name>
    <dbReference type="NCBI Taxonomy" id="27342"/>
    <lineage>
        <taxon>Eukaryota</taxon>
        <taxon>Fungi</taxon>
        <taxon>Dikarya</taxon>
        <taxon>Basidiomycota</taxon>
        <taxon>Agaricomycotina</taxon>
        <taxon>Agaricomycetes</taxon>
        <taxon>Hymenochaetales</taxon>
        <taxon>Schizoporaceae</taxon>
        <taxon>Schizopora</taxon>
    </lineage>
</organism>
<keyword evidence="9" id="KW-0812">Transmembrane</keyword>
<keyword evidence="4 8" id="KW-0479">Metal-binding</keyword>
<evidence type="ECO:0000256" key="8">
    <source>
        <dbReference type="PIRSR" id="PIRSR602401-1"/>
    </source>
</evidence>
<evidence type="ECO:0000313" key="10">
    <source>
        <dbReference type="EMBL" id="KLO12996.1"/>
    </source>
</evidence>
<evidence type="ECO:0000256" key="6">
    <source>
        <dbReference type="ARBA" id="ARBA00023004"/>
    </source>
</evidence>
<dbReference type="OrthoDB" id="1055148at2759"/>
<comment type="similarity">
    <text evidence="3">Belongs to the cytochrome P450 family.</text>
</comment>
<evidence type="ECO:0000256" key="9">
    <source>
        <dbReference type="SAM" id="Phobius"/>
    </source>
</evidence>
<comment type="pathway">
    <text evidence="2">Secondary metabolite biosynthesis.</text>
</comment>
<feature type="binding site" description="axial binding residue" evidence="8">
    <location>
        <position position="494"/>
    </location>
    <ligand>
        <name>heme</name>
        <dbReference type="ChEBI" id="CHEBI:30413"/>
    </ligand>
    <ligandPart>
        <name>Fe</name>
        <dbReference type="ChEBI" id="CHEBI:18248"/>
    </ligandPart>
</feature>
<dbReference type="InterPro" id="IPR001128">
    <property type="entry name" value="Cyt_P450"/>
</dbReference>
<keyword evidence="5" id="KW-0560">Oxidoreductase</keyword>
<protein>
    <submittedName>
        <fullName evidence="10">High nitrogen upregulated cytochrome P450 monooxygenase 2</fullName>
    </submittedName>
</protein>
<gene>
    <name evidence="10" type="ORF">SCHPADRAFT_388662</name>
</gene>
<evidence type="ECO:0000256" key="3">
    <source>
        <dbReference type="ARBA" id="ARBA00010617"/>
    </source>
</evidence>
<dbReference type="InterPro" id="IPR002401">
    <property type="entry name" value="Cyt_P450_E_grp-I"/>
</dbReference>
<dbReference type="PRINTS" id="PR00463">
    <property type="entry name" value="EP450I"/>
</dbReference>
<keyword evidence="6 8" id="KW-0408">Iron</keyword>
<evidence type="ECO:0000313" key="11">
    <source>
        <dbReference type="Proteomes" id="UP000053477"/>
    </source>
</evidence>
<sequence>MFTLPQRMNITQRECVALIVSWALITHLYFRKYTFAPPHVFYTLGYLLVSPSLLSIPCIYAFSSVWRSLLISYTLSFVSLLAITVLYRIAPFHPLGNYPGPILARVSKFWAFWVAKGGKQHLVYKSLHETYGPIVRVGPNELSIINVEAIPVIFGEGMGKGHIWEARRPPVEPIALPGIRDPHRHALRRRAWNKALSSSSIKEFEPLIIRRIHQLVECLEGDAKNVVDLSYWFSCYTLDFMGDMMFGGGFELMRDGDKDGLKRFMASGIKNLALLHTIPWAARITWRIPAVAGRIIRLRDWSVKYAQRRKDSGSSVKDVFHYLINEDSDEGYTPDDLVVTDSLVAIVAGSDSTATVLSAIFYYLMMNITALEKLRAEINATIPFHGTLDSLTLANMPYLNAVINEGLRLQPPLPIAIQRSPLAGTGGKVIGTQFIPEGTAVNIPPYVMHRDSRYFSPSPDSFIPERWLREGADCKKYVTNVDAFVPFAGGFAGCVGKNLAILNLRMVIVVLVRKFDMVFADDYDSAKWEEELEEWFVFKTGKLPVVLTPKI</sequence>
<keyword evidence="9" id="KW-0472">Membrane</keyword>
<keyword evidence="11" id="KW-1185">Reference proteome</keyword>
<reference evidence="10 11" key="1">
    <citation type="submission" date="2015-04" db="EMBL/GenBank/DDBJ databases">
        <title>Complete genome sequence of Schizopora paradoxa KUC8140, a cosmopolitan wood degrader in East Asia.</title>
        <authorList>
            <consortium name="DOE Joint Genome Institute"/>
            <person name="Min B."/>
            <person name="Park H."/>
            <person name="Jang Y."/>
            <person name="Kim J.-J."/>
            <person name="Kim K.H."/>
            <person name="Pangilinan J."/>
            <person name="Lipzen A."/>
            <person name="Riley R."/>
            <person name="Grigoriev I.V."/>
            <person name="Spatafora J.W."/>
            <person name="Choi I.-G."/>
        </authorList>
    </citation>
    <scope>NUCLEOTIDE SEQUENCE [LARGE SCALE GENOMIC DNA]</scope>
    <source>
        <strain evidence="10 11">KUC8140</strain>
    </source>
</reference>
<keyword evidence="9" id="KW-1133">Transmembrane helix</keyword>
<evidence type="ECO:0000256" key="1">
    <source>
        <dbReference type="ARBA" id="ARBA00001971"/>
    </source>
</evidence>
<dbReference type="PANTHER" id="PTHR24305:SF187">
    <property type="entry name" value="P450, PUTATIVE (EUROFUNG)-RELATED"/>
    <property type="match status" value="1"/>
</dbReference>